<name>A0ABX1VAP5_9PLAN</name>
<evidence type="ECO:0000256" key="1">
    <source>
        <dbReference type="ARBA" id="ARBA00004956"/>
    </source>
</evidence>
<dbReference type="InterPro" id="IPR029045">
    <property type="entry name" value="ClpP/crotonase-like_dom_sf"/>
</dbReference>
<dbReference type="PROSITE" id="PS50989">
    <property type="entry name" value="COA_CT_CTER"/>
    <property type="match status" value="1"/>
</dbReference>
<dbReference type="InterPro" id="IPR011763">
    <property type="entry name" value="COA_CT_C"/>
</dbReference>
<dbReference type="PRINTS" id="PR01069">
    <property type="entry name" value="ACCCTRFRASEA"/>
</dbReference>
<dbReference type="SUPFAM" id="SSF52096">
    <property type="entry name" value="ClpP/crotonase"/>
    <property type="match status" value="1"/>
</dbReference>
<reference evidence="12 13" key="1">
    <citation type="journal article" date="2020" name="Syst. Appl. Microbiol.">
        <title>Alienimonas chondri sp. nov., a novel planctomycete isolated from the biofilm of the red alga Chondrus crispus.</title>
        <authorList>
            <person name="Vitorino I."/>
            <person name="Albuquerque L."/>
            <person name="Wiegand S."/>
            <person name="Kallscheuer N."/>
            <person name="da Costa M.S."/>
            <person name="Lobo-da-Cunha A."/>
            <person name="Jogler C."/>
            <person name="Lage O.M."/>
        </authorList>
    </citation>
    <scope>NUCLEOTIDE SEQUENCE [LARGE SCALE GENOMIC DNA]</scope>
    <source>
        <strain evidence="12 13">LzC2</strain>
    </source>
</reference>
<keyword evidence="7 10" id="KW-0443">Lipid metabolism</keyword>
<dbReference type="RefSeq" id="WP_171183507.1">
    <property type="nucleotide sequence ID" value="NZ_WTPX01000009.1"/>
</dbReference>
<accession>A0ABX1VAP5</accession>
<keyword evidence="5 10" id="KW-0276">Fatty acid metabolism</keyword>
<dbReference type="NCBIfam" id="NF004344">
    <property type="entry name" value="PRK05724.1"/>
    <property type="match status" value="1"/>
</dbReference>
<keyword evidence="8 10" id="KW-0275">Fatty acid biosynthesis</keyword>
<dbReference type="GO" id="GO:0003989">
    <property type="term" value="F:acetyl-CoA carboxylase activity"/>
    <property type="evidence" value="ECO:0007669"/>
    <property type="project" value="UniProtKB-EC"/>
</dbReference>
<dbReference type="InterPro" id="IPR001095">
    <property type="entry name" value="Acetyl_CoA_COase_a_su"/>
</dbReference>
<keyword evidence="2 10" id="KW-0444">Lipid biosynthesis</keyword>
<dbReference type="Gene3D" id="3.90.226.10">
    <property type="entry name" value="2-enoyl-CoA Hydratase, Chain A, domain 1"/>
    <property type="match status" value="1"/>
</dbReference>
<organism evidence="12 13">
    <name type="scientific">Alienimonas chondri</name>
    <dbReference type="NCBI Taxonomy" id="2681879"/>
    <lineage>
        <taxon>Bacteria</taxon>
        <taxon>Pseudomonadati</taxon>
        <taxon>Planctomycetota</taxon>
        <taxon>Planctomycetia</taxon>
        <taxon>Planctomycetales</taxon>
        <taxon>Planctomycetaceae</taxon>
        <taxon>Alienimonas</taxon>
    </lineage>
</organism>
<keyword evidence="3 10" id="KW-0808">Transferase</keyword>
<comment type="function">
    <text evidence="10">Component of the acetyl coenzyme A carboxylase (ACC) complex. First, biotin carboxylase catalyzes the carboxylation of biotin on its carrier protein (BCCP) and then the CO(2) group is transferred by the carboxyltransferase to acetyl-CoA to form malonyl-CoA.</text>
</comment>
<comment type="catalytic activity">
    <reaction evidence="9 10">
        <text>N(6)-carboxybiotinyl-L-lysyl-[protein] + acetyl-CoA = N(6)-biotinyl-L-lysyl-[protein] + malonyl-CoA</text>
        <dbReference type="Rhea" id="RHEA:54728"/>
        <dbReference type="Rhea" id="RHEA-COMP:10505"/>
        <dbReference type="Rhea" id="RHEA-COMP:10506"/>
        <dbReference type="ChEBI" id="CHEBI:57288"/>
        <dbReference type="ChEBI" id="CHEBI:57384"/>
        <dbReference type="ChEBI" id="CHEBI:83144"/>
        <dbReference type="ChEBI" id="CHEBI:83145"/>
        <dbReference type="EC" id="2.1.3.15"/>
    </reaction>
</comment>
<evidence type="ECO:0000256" key="6">
    <source>
        <dbReference type="ARBA" id="ARBA00022840"/>
    </source>
</evidence>
<evidence type="ECO:0000256" key="8">
    <source>
        <dbReference type="ARBA" id="ARBA00023160"/>
    </source>
</evidence>
<dbReference type="PANTHER" id="PTHR42853">
    <property type="entry name" value="ACETYL-COENZYME A CARBOXYLASE CARBOXYL TRANSFERASE SUBUNIT ALPHA"/>
    <property type="match status" value="1"/>
</dbReference>
<feature type="domain" description="CoA carboxyltransferase C-terminal" evidence="11">
    <location>
        <begin position="32"/>
        <end position="298"/>
    </location>
</feature>
<evidence type="ECO:0000256" key="3">
    <source>
        <dbReference type="ARBA" id="ARBA00022679"/>
    </source>
</evidence>
<dbReference type="Pfam" id="PF03255">
    <property type="entry name" value="ACCA"/>
    <property type="match status" value="1"/>
</dbReference>
<evidence type="ECO:0000256" key="9">
    <source>
        <dbReference type="ARBA" id="ARBA00049152"/>
    </source>
</evidence>
<evidence type="ECO:0000256" key="10">
    <source>
        <dbReference type="HAMAP-Rule" id="MF_00823"/>
    </source>
</evidence>
<dbReference type="EMBL" id="WTPX01000009">
    <property type="protein sequence ID" value="NNJ24501.1"/>
    <property type="molecule type" value="Genomic_DNA"/>
</dbReference>
<evidence type="ECO:0000259" key="11">
    <source>
        <dbReference type="PROSITE" id="PS50989"/>
    </source>
</evidence>
<proteinExistence type="inferred from homology"/>
<dbReference type="GO" id="GO:0016740">
    <property type="term" value="F:transferase activity"/>
    <property type="evidence" value="ECO:0007669"/>
    <property type="project" value="UniProtKB-KW"/>
</dbReference>
<gene>
    <name evidence="10 12" type="primary">accA</name>
    <name evidence="12" type="ORF">LzC2_05590</name>
</gene>
<comment type="similarity">
    <text evidence="10">Belongs to the AccA family.</text>
</comment>
<comment type="caution">
    <text evidence="12">The sequence shown here is derived from an EMBL/GenBank/DDBJ whole genome shotgun (WGS) entry which is preliminary data.</text>
</comment>
<evidence type="ECO:0000256" key="7">
    <source>
        <dbReference type="ARBA" id="ARBA00023098"/>
    </source>
</evidence>
<evidence type="ECO:0000256" key="2">
    <source>
        <dbReference type="ARBA" id="ARBA00022516"/>
    </source>
</evidence>
<sequence length="344" mass="37480">MPAAPLLPFERPIRQLEEKLAALEADPDPSSHLRDAVRALRREIREKTREVFENLDAAQTVKVARHAERPQTRDYIELVFDEFVELHGDRAFGDDRAILTGFAKLDGQRVLLVGQQKGRTLKERTECYYGCAHPEGYRKALEKMRLAEKFGLPVVCLIDTPGAYPGVGAEERGQSYAIALNLREMARLKTPIVCCVIGEGGSGGALGIGIGDHVAVMQFAYYSVISPEGCAGILYRTEGGATPANVDRAANALKFTSDHLLEFGIIEEVVEEPPGGAHRDHRAAAGALKESLGRAVRELSGLSPDELLAHRYERFRRIGQFEEAVAAEIAGDASAEDATTASST</sequence>
<keyword evidence="4 10" id="KW-0547">Nucleotide-binding</keyword>
<keyword evidence="6 10" id="KW-0067">ATP-binding</keyword>
<comment type="pathway">
    <text evidence="1 10">Lipid metabolism; malonyl-CoA biosynthesis; malonyl-CoA from acetyl-CoA: step 1/1.</text>
</comment>
<comment type="subunit">
    <text evidence="10">Acetyl-CoA carboxylase is a heterohexamer composed of biotin carboxyl carrier protein (AccB), biotin carboxylase (AccC) and two subunits each of ACCase subunit alpha (AccA) and ACCase subunit beta (AccD).</text>
</comment>
<keyword evidence="10" id="KW-0963">Cytoplasm</keyword>
<dbReference type="NCBIfam" id="TIGR00513">
    <property type="entry name" value="accA"/>
    <property type="match status" value="1"/>
</dbReference>
<evidence type="ECO:0000256" key="5">
    <source>
        <dbReference type="ARBA" id="ARBA00022832"/>
    </source>
</evidence>
<dbReference type="NCBIfam" id="NF041504">
    <property type="entry name" value="AccA_sub"/>
    <property type="match status" value="1"/>
</dbReference>
<dbReference type="HAMAP" id="MF_00823">
    <property type="entry name" value="AcetylCoA_CT_alpha"/>
    <property type="match status" value="1"/>
</dbReference>
<comment type="subcellular location">
    <subcellularLocation>
        <location evidence="10">Cytoplasm</location>
    </subcellularLocation>
</comment>
<keyword evidence="12" id="KW-0436">Ligase</keyword>
<evidence type="ECO:0000256" key="4">
    <source>
        <dbReference type="ARBA" id="ARBA00022741"/>
    </source>
</evidence>
<protein>
    <recommendedName>
        <fullName evidence="10">Acetyl-coenzyme A carboxylase carboxyl transferase subunit alpha</fullName>
        <shortName evidence="10">ACCase subunit alpha</shortName>
        <shortName evidence="10">Acetyl-CoA carboxylase carboxyltransferase subunit alpha</shortName>
        <ecNumber evidence="10">2.1.3.15</ecNumber>
    </recommendedName>
</protein>
<dbReference type="EC" id="2.1.3.15" evidence="10"/>
<keyword evidence="13" id="KW-1185">Reference proteome</keyword>
<evidence type="ECO:0000313" key="13">
    <source>
        <dbReference type="Proteomes" id="UP000609651"/>
    </source>
</evidence>
<evidence type="ECO:0000313" key="12">
    <source>
        <dbReference type="EMBL" id="NNJ24501.1"/>
    </source>
</evidence>
<dbReference type="Proteomes" id="UP000609651">
    <property type="component" value="Unassembled WGS sequence"/>
</dbReference>
<dbReference type="PANTHER" id="PTHR42853:SF3">
    <property type="entry name" value="ACETYL-COENZYME A CARBOXYLASE CARBOXYL TRANSFERASE SUBUNIT ALPHA, CHLOROPLASTIC"/>
    <property type="match status" value="1"/>
</dbReference>